<organism evidence="1">
    <name type="scientific">marine metagenome</name>
    <dbReference type="NCBI Taxonomy" id="408172"/>
    <lineage>
        <taxon>unclassified sequences</taxon>
        <taxon>metagenomes</taxon>
        <taxon>ecological metagenomes</taxon>
    </lineage>
</organism>
<name>A0A382TWJ4_9ZZZZ</name>
<protein>
    <submittedName>
        <fullName evidence="1">Uncharacterized protein</fullName>
    </submittedName>
</protein>
<evidence type="ECO:0000313" key="1">
    <source>
        <dbReference type="EMBL" id="SVD26092.1"/>
    </source>
</evidence>
<accession>A0A382TWJ4</accession>
<feature type="non-terminal residue" evidence="1">
    <location>
        <position position="36"/>
    </location>
</feature>
<dbReference type="AlphaFoldDB" id="A0A382TWJ4"/>
<gene>
    <name evidence="1" type="ORF">METZ01_LOCUS378946</name>
</gene>
<feature type="non-terminal residue" evidence="1">
    <location>
        <position position="1"/>
    </location>
</feature>
<proteinExistence type="predicted"/>
<reference evidence="1" key="1">
    <citation type="submission" date="2018-05" db="EMBL/GenBank/DDBJ databases">
        <authorList>
            <person name="Lanie J.A."/>
            <person name="Ng W.-L."/>
            <person name="Kazmierczak K.M."/>
            <person name="Andrzejewski T.M."/>
            <person name="Davidsen T.M."/>
            <person name="Wayne K.J."/>
            <person name="Tettelin H."/>
            <person name="Glass J.I."/>
            <person name="Rusch D."/>
            <person name="Podicherti R."/>
            <person name="Tsui H.-C.T."/>
            <person name="Winkler M.E."/>
        </authorList>
    </citation>
    <scope>NUCLEOTIDE SEQUENCE</scope>
</reference>
<dbReference type="EMBL" id="UINC01139506">
    <property type="protein sequence ID" value="SVD26092.1"/>
    <property type="molecule type" value="Genomic_DNA"/>
</dbReference>
<sequence length="36" mass="4250">LYLGSKDGWILTILPLNFFIKFLDKIFIKPARQINL</sequence>